<reference evidence="2" key="1">
    <citation type="submission" date="2019-11" db="UniProtKB">
        <authorList>
            <consortium name="WormBaseParasite"/>
        </authorList>
    </citation>
    <scope>IDENTIFICATION</scope>
</reference>
<dbReference type="PANTHER" id="PTHR11412:SF150">
    <property type="entry name" value="ALPHA-2-MACROGLOBULIN-RELATED"/>
    <property type="match status" value="1"/>
</dbReference>
<dbReference type="AlphaFoldDB" id="A0A5K3G2S2"/>
<dbReference type="WBParaSite" id="MCU_014763-RA">
    <property type="protein sequence ID" value="MCU_014763-RA"/>
    <property type="gene ID" value="MCU_014763"/>
</dbReference>
<dbReference type="Pfam" id="PF17791">
    <property type="entry name" value="MG3"/>
    <property type="match status" value="1"/>
</dbReference>
<accession>A0A5K3G2S2</accession>
<dbReference type="InterPro" id="IPR041555">
    <property type="entry name" value="MG3"/>
</dbReference>
<feature type="domain" description="Macroglobulin" evidence="1">
    <location>
        <begin position="65"/>
        <end position="135"/>
    </location>
</feature>
<evidence type="ECO:0000313" key="2">
    <source>
        <dbReference type="WBParaSite" id="MCU_014763-RA"/>
    </source>
</evidence>
<evidence type="ECO:0000259" key="1">
    <source>
        <dbReference type="Pfam" id="PF17791"/>
    </source>
</evidence>
<name>A0A5K3G2S2_MESCO</name>
<dbReference type="Gene3D" id="2.60.40.1940">
    <property type="match status" value="1"/>
</dbReference>
<organism evidence="2">
    <name type="scientific">Mesocestoides corti</name>
    <name type="common">Flatworm</name>
    <dbReference type="NCBI Taxonomy" id="53468"/>
    <lineage>
        <taxon>Eukaryota</taxon>
        <taxon>Metazoa</taxon>
        <taxon>Spiralia</taxon>
        <taxon>Lophotrochozoa</taxon>
        <taxon>Platyhelminthes</taxon>
        <taxon>Cestoda</taxon>
        <taxon>Eucestoda</taxon>
        <taxon>Cyclophyllidea</taxon>
        <taxon>Mesocestoididae</taxon>
        <taxon>Mesocestoides</taxon>
    </lineage>
</organism>
<dbReference type="Gene3D" id="2.60.40.1930">
    <property type="match status" value="1"/>
</dbReference>
<sequence>MKPPYFDSIEVKDTLGNIVQQWKRVQALPALNLSHQLIADAKEGEWKIVAHVLNEFEEIKFNVRHYVLPRFQSRVEVPNEIQPTDSSVTFNVCATYTNGPPMPGTFDAQLCVCDRGIIEKHQTAAKQIERNECKEVYGPRIRTCLRYNGILEKVGCTSVTTNISQLLRGDPPNWADKLGVFVQVEEEGT</sequence>
<protein>
    <submittedName>
        <fullName evidence="2">MG3 domain-containing protein</fullName>
    </submittedName>
</protein>
<proteinExistence type="predicted"/>
<dbReference type="PANTHER" id="PTHR11412">
    <property type="entry name" value="MACROGLOBULIN / COMPLEMENT"/>
    <property type="match status" value="1"/>
</dbReference>
<dbReference type="InterPro" id="IPR050473">
    <property type="entry name" value="A2M/Complement_sys"/>
</dbReference>